<evidence type="ECO:0000313" key="10">
    <source>
        <dbReference type="EMBL" id="QDT66015.1"/>
    </source>
</evidence>
<evidence type="ECO:0000256" key="7">
    <source>
        <dbReference type="ARBA" id="ARBA00023136"/>
    </source>
</evidence>
<proteinExistence type="predicted"/>
<dbReference type="Proteomes" id="UP000319976">
    <property type="component" value="Chromosome"/>
</dbReference>
<accession>A0A517TCA3</accession>
<comment type="subcellular location">
    <subcellularLocation>
        <location evidence="1">Cell membrane</location>
        <topology evidence="1">Multi-pass membrane protein</topology>
    </subcellularLocation>
</comment>
<evidence type="ECO:0000259" key="9">
    <source>
        <dbReference type="Pfam" id="PF13231"/>
    </source>
</evidence>
<keyword evidence="6 8" id="KW-1133">Transmembrane helix</keyword>
<dbReference type="OrthoDB" id="232702at2"/>
<keyword evidence="7 8" id="KW-0472">Membrane</keyword>
<dbReference type="PANTHER" id="PTHR33908">
    <property type="entry name" value="MANNOSYLTRANSFERASE YKCB-RELATED"/>
    <property type="match status" value="1"/>
</dbReference>
<organism evidence="10 11">
    <name type="scientific">Calycomorphotria hydatis</name>
    <dbReference type="NCBI Taxonomy" id="2528027"/>
    <lineage>
        <taxon>Bacteria</taxon>
        <taxon>Pseudomonadati</taxon>
        <taxon>Planctomycetota</taxon>
        <taxon>Planctomycetia</taxon>
        <taxon>Planctomycetales</taxon>
        <taxon>Planctomycetaceae</taxon>
        <taxon>Calycomorphotria</taxon>
    </lineage>
</organism>
<gene>
    <name evidence="10" type="primary">arnT_3</name>
    <name evidence="10" type="ORF">V22_32790</name>
</gene>
<dbReference type="InterPro" id="IPR038731">
    <property type="entry name" value="RgtA/B/C-like"/>
</dbReference>
<keyword evidence="3 10" id="KW-0328">Glycosyltransferase</keyword>
<dbReference type="GO" id="GO:0103015">
    <property type="term" value="F:4-amino-4-deoxy-L-arabinose transferase activity"/>
    <property type="evidence" value="ECO:0007669"/>
    <property type="project" value="UniProtKB-EC"/>
</dbReference>
<feature type="transmembrane region" description="Helical" evidence="8">
    <location>
        <begin position="235"/>
        <end position="254"/>
    </location>
</feature>
<evidence type="ECO:0000256" key="8">
    <source>
        <dbReference type="SAM" id="Phobius"/>
    </source>
</evidence>
<protein>
    <submittedName>
        <fullName evidence="10">Undecaprenyl phosphate-alpha-4-amino-4-deoxy-L-arabinose arabinosyl transferase</fullName>
        <ecNumber evidence="10">2.4.2.43</ecNumber>
    </submittedName>
</protein>
<dbReference type="GO" id="GO:0005886">
    <property type="term" value="C:plasma membrane"/>
    <property type="evidence" value="ECO:0007669"/>
    <property type="project" value="UniProtKB-SubCell"/>
</dbReference>
<evidence type="ECO:0000256" key="2">
    <source>
        <dbReference type="ARBA" id="ARBA00022475"/>
    </source>
</evidence>
<evidence type="ECO:0000256" key="6">
    <source>
        <dbReference type="ARBA" id="ARBA00022989"/>
    </source>
</evidence>
<dbReference type="PANTHER" id="PTHR33908:SF11">
    <property type="entry name" value="MEMBRANE PROTEIN"/>
    <property type="match status" value="1"/>
</dbReference>
<feature type="transmembrane region" description="Helical" evidence="8">
    <location>
        <begin position="160"/>
        <end position="178"/>
    </location>
</feature>
<dbReference type="InterPro" id="IPR050297">
    <property type="entry name" value="LipidA_mod_glycosyltrf_83"/>
</dbReference>
<keyword evidence="4 10" id="KW-0808">Transferase</keyword>
<name>A0A517TCA3_9PLAN</name>
<dbReference type="KEGG" id="chya:V22_32790"/>
<dbReference type="RefSeq" id="WP_145264770.1">
    <property type="nucleotide sequence ID" value="NZ_CP036316.1"/>
</dbReference>
<dbReference type="GO" id="GO:0009103">
    <property type="term" value="P:lipopolysaccharide biosynthetic process"/>
    <property type="evidence" value="ECO:0007669"/>
    <property type="project" value="UniProtKB-ARBA"/>
</dbReference>
<evidence type="ECO:0000256" key="3">
    <source>
        <dbReference type="ARBA" id="ARBA00022676"/>
    </source>
</evidence>
<dbReference type="Pfam" id="PF13231">
    <property type="entry name" value="PMT_2"/>
    <property type="match status" value="1"/>
</dbReference>
<keyword evidence="2" id="KW-1003">Cell membrane</keyword>
<dbReference type="EMBL" id="CP036316">
    <property type="protein sequence ID" value="QDT66015.1"/>
    <property type="molecule type" value="Genomic_DNA"/>
</dbReference>
<keyword evidence="5 8" id="KW-0812">Transmembrane</keyword>
<evidence type="ECO:0000256" key="1">
    <source>
        <dbReference type="ARBA" id="ARBA00004651"/>
    </source>
</evidence>
<feature type="transmembrane region" description="Helical" evidence="8">
    <location>
        <begin position="410"/>
        <end position="432"/>
    </location>
</feature>
<sequence length="573" mass="63509">MSWPQVFQLGNANAPSTIADRSRTAISSDAVIQISLGVIAYSLLTFDLGSWRLFNQHEMLAVRPAQEMAISGDYIVPTYAGLPRLEKPPGFYWVLTAILSVTGELTTFTARLPSAIAAIFLAWLVGRWSRLRYGPVAGYGAFIAQSTSLYVLTYGRTAEADMLLCALMTSAMLVAAPANNSGQTFWEKQARWSAVGVLAAATYLLKFHFGPILIYTPLVVWLVCVRRWKELAHAVINPVALVCLCAAIFVWPLLVLSRIPEAAEVWNSETWGRFQGDITTQPFWYYLPILLWITMPWTPLALPGALLSWKRTGWWQTRFDSRESFLWVWLVVQLLLLSVSANKHKHYLLPLLPVFAIWTGLRIDQLTCIVRNGGRILPPWGAVLASVALFAGMVYAIARLGHLSEITAPIPVEVMFVTVAVGGSLVFLLMAYRNPGTAAVLAAFLFLCGYTVSNRVVLPNCDRRIAVRDFSQSVTESIPAGESILAIGMRRDVLLGYLPQARAVELEDAKSFRTSTSGSRYWLMPRYLEKGFTEQIGGEWEEVLSSTKVAPVGLRSSFIEGGLVLLINTNTHE</sequence>
<evidence type="ECO:0000256" key="5">
    <source>
        <dbReference type="ARBA" id="ARBA00022692"/>
    </source>
</evidence>
<dbReference type="EC" id="2.4.2.43" evidence="10"/>
<feature type="transmembrane region" description="Helical" evidence="8">
    <location>
        <begin position="380"/>
        <end position="398"/>
    </location>
</feature>
<feature type="transmembrane region" description="Helical" evidence="8">
    <location>
        <begin position="283"/>
        <end position="303"/>
    </location>
</feature>
<evidence type="ECO:0000313" key="11">
    <source>
        <dbReference type="Proteomes" id="UP000319976"/>
    </source>
</evidence>
<reference evidence="10 11" key="1">
    <citation type="submission" date="2019-02" db="EMBL/GenBank/DDBJ databases">
        <title>Deep-cultivation of Planctomycetes and their phenomic and genomic characterization uncovers novel biology.</title>
        <authorList>
            <person name="Wiegand S."/>
            <person name="Jogler M."/>
            <person name="Boedeker C."/>
            <person name="Pinto D."/>
            <person name="Vollmers J."/>
            <person name="Rivas-Marin E."/>
            <person name="Kohn T."/>
            <person name="Peeters S.H."/>
            <person name="Heuer A."/>
            <person name="Rast P."/>
            <person name="Oberbeckmann S."/>
            <person name="Bunk B."/>
            <person name="Jeske O."/>
            <person name="Meyerdierks A."/>
            <person name="Storesund J.E."/>
            <person name="Kallscheuer N."/>
            <person name="Luecker S."/>
            <person name="Lage O.M."/>
            <person name="Pohl T."/>
            <person name="Merkel B.J."/>
            <person name="Hornburger P."/>
            <person name="Mueller R.-W."/>
            <person name="Bruemmer F."/>
            <person name="Labrenz M."/>
            <person name="Spormann A.M."/>
            <person name="Op den Camp H."/>
            <person name="Overmann J."/>
            <person name="Amann R."/>
            <person name="Jetten M.S.M."/>
            <person name="Mascher T."/>
            <person name="Medema M.H."/>
            <person name="Devos D.P."/>
            <person name="Kaster A.-K."/>
            <person name="Ovreas L."/>
            <person name="Rohde M."/>
            <person name="Galperin M.Y."/>
            <person name="Jogler C."/>
        </authorList>
    </citation>
    <scope>NUCLEOTIDE SEQUENCE [LARGE SCALE GENOMIC DNA]</scope>
    <source>
        <strain evidence="10 11">V22</strain>
    </source>
</reference>
<feature type="transmembrane region" description="Helical" evidence="8">
    <location>
        <begin position="91"/>
        <end position="124"/>
    </location>
</feature>
<feature type="transmembrane region" description="Helical" evidence="8">
    <location>
        <begin position="438"/>
        <end position="458"/>
    </location>
</feature>
<evidence type="ECO:0000256" key="4">
    <source>
        <dbReference type="ARBA" id="ARBA00022679"/>
    </source>
</evidence>
<dbReference type="AlphaFoldDB" id="A0A517TCA3"/>
<feature type="transmembrane region" description="Helical" evidence="8">
    <location>
        <begin position="136"/>
        <end position="153"/>
    </location>
</feature>
<feature type="transmembrane region" description="Helical" evidence="8">
    <location>
        <begin position="324"/>
        <end position="341"/>
    </location>
</feature>
<feature type="domain" description="Glycosyltransferase RgtA/B/C/D-like" evidence="9">
    <location>
        <begin position="87"/>
        <end position="251"/>
    </location>
</feature>
<feature type="transmembrane region" description="Helical" evidence="8">
    <location>
        <begin position="198"/>
        <end position="223"/>
    </location>
</feature>
<keyword evidence="11" id="KW-1185">Reference proteome</keyword>